<organism evidence="1 2">
    <name type="scientific">Thelephora ganbajun</name>
    <name type="common">Ganba fungus</name>
    <dbReference type="NCBI Taxonomy" id="370292"/>
    <lineage>
        <taxon>Eukaryota</taxon>
        <taxon>Fungi</taxon>
        <taxon>Dikarya</taxon>
        <taxon>Basidiomycota</taxon>
        <taxon>Agaricomycotina</taxon>
        <taxon>Agaricomycetes</taxon>
        <taxon>Thelephorales</taxon>
        <taxon>Thelephoraceae</taxon>
        <taxon>Thelephora</taxon>
    </lineage>
</organism>
<gene>
    <name evidence="1" type="ORF">BDM02DRAFT_3133527</name>
</gene>
<comment type="caution">
    <text evidence="1">The sequence shown here is derived from an EMBL/GenBank/DDBJ whole genome shotgun (WGS) entry which is preliminary data.</text>
</comment>
<evidence type="ECO:0000313" key="2">
    <source>
        <dbReference type="Proteomes" id="UP000886501"/>
    </source>
</evidence>
<reference evidence="1" key="2">
    <citation type="journal article" date="2020" name="Nat. Commun.">
        <title>Large-scale genome sequencing of mycorrhizal fungi provides insights into the early evolution of symbiotic traits.</title>
        <authorList>
            <person name="Miyauchi S."/>
            <person name="Kiss E."/>
            <person name="Kuo A."/>
            <person name="Drula E."/>
            <person name="Kohler A."/>
            <person name="Sanchez-Garcia M."/>
            <person name="Morin E."/>
            <person name="Andreopoulos B."/>
            <person name="Barry K.W."/>
            <person name="Bonito G."/>
            <person name="Buee M."/>
            <person name="Carver A."/>
            <person name="Chen C."/>
            <person name="Cichocki N."/>
            <person name="Clum A."/>
            <person name="Culley D."/>
            <person name="Crous P.W."/>
            <person name="Fauchery L."/>
            <person name="Girlanda M."/>
            <person name="Hayes R.D."/>
            <person name="Keri Z."/>
            <person name="LaButti K."/>
            <person name="Lipzen A."/>
            <person name="Lombard V."/>
            <person name="Magnuson J."/>
            <person name="Maillard F."/>
            <person name="Murat C."/>
            <person name="Nolan M."/>
            <person name="Ohm R.A."/>
            <person name="Pangilinan J."/>
            <person name="Pereira M.F."/>
            <person name="Perotto S."/>
            <person name="Peter M."/>
            <person name="Pfister S."/>
            <person name="Riley R."/>
            <person name="Sitrit Y."/>
            <person name="Stielow J.B."/>
            <person name="Szollosi G."/>
            <person name="Zifcakova L."/>
            <person name="Stursova M."/>
            <person name="Spatafora J.W."/>
            <person name="Tedersoo L."/>
            <person name="Vaario L.M."/>
            <person name="Yamada A."/>
            <person name="Yan M."/>
            <person name="Wang P."/>
            <person name="Xu J."/>
            <person name="Bruns T."/>
            <person name="Baldrian P."/>
            <person name="Vilgalys R."/>
            <person name="Dunand C."/>
            <person name="Henrissat B."/>
            <person name="Grigoriev I.V."/>
            <person name="Hibbett D."/>
            <person name="Nagy L.G."/>
            <person name="Martin F.M."/>
        </authorList>
    </citation>
    <scope>NUCLEOTIDE SEQUENCE</scope>
    <source>
        <strain evidence="1">P2</strain>
    </source>
</reference>
<proteinExistence type="predicted"/>
<name>A0ACB6YX26_THEGA</name>
<dbReference type="Proteomes" id="UP000886501">
    <property type="component" value="Unassembled WGS sequence"/>
</dbReference>
<accession>A0ACB6YX26</accession>
<dbReference type="EMBL" id="MU119084">
    <property type="protein sequence ID" value="KAF9641848.1"/>
    <property type="molecule type" value="Genomic_DNA"/>
</dbReference>
<keyword evidence="2" id="KW-1185">Reference proteome</keyword>
<protein>
    <submittedName>
        <fullName evidence="1">Uncharacterized protein</fullName>
    </submittedName>
</protein>
<evidence type="ECO:0000313" key="1">
    <source>
        <dbReference type="EMBL" id="KAF9641848.1"/>
    </source>
</evidence>
<reference evidence="1" key="1">
    <citation type="submission" date="2019-10" db="EMBL/GenBank/DDBJ databases">
        <authorList>
            <consortium name="DOE Joint Genome Institute"/>
            <person name="Kuo A."/>
            <person name="Miyauchi S."/>
            <person name="Kiss E."/>
            <person name="Drula E."/>
            <person name="Kohler A."/>
            <person name="Sanchez-Garcia M."/>
            <person name="Andreopoulos B."/>
            <person name="Barry K.W."/>
            <person name="Bonito G."/>
            <person name="Buee M."/>
            <person name="Carver A."/>
            <person name="Chen C."/>
            <person name="Cichocki N."/>
            <person name="Clum A."/>
            <person name="Culley D."/>
            <person name="Crous P.W."/>
            <person name="Fauchery L."/>
            <person name="Girlanda M."/>
            <person name="Hayes R."/>
            <person name="Keri Z."/>
            <person name="Labutti K."/>
            <person name="Lipzen A."/>
            <person name="Lombard V."/>
            <person name="Magnuson J."/>
            <person name="Maillard F."/>
            <person name="Morin E."/>
            <person name="Murat C."/>
            <person name="Nolan M."/>
            <person name="Ohm R."/>
            <person name="Pangilinan J."/>
            <person name="Pereira M."/>
            <person name="Perotto S."/>
            <person name="Peter M."/>
            <person name="Riley R."/>
            <person name="Sitrit Y."/>
            <person name="Stielow B."/>
            <person name="Szollosi G."/>
            <person name="Zifcakova L."/>
            <person name="Stursova M."/>
            <person name="Spatafora J.W."/>
            <person name="Tedersoo L."/>
            <person name="Vaario L.-M."/>
            <person name="Yamada A."/>
            <person name="Yan M."/>
            <person name="Wang P."/>
            <person name="Xu J."/>
            <person name="Bruns T."/>
            <person name="Baldrian P."/>
            <person name="Vilgalys R."/>
            <person name="Henrissat B."/>
            <person name="Grigoriev I.V."/>
            <person name="Hibbett D."/>
            <person name="Nagy L.G."/>
            <person name="Martin F.M."/>
        </authorList>
    </citation>
    <scope>NUCLEOTIDE SEQUENCE</scope>
    <source>
        <strain evidence="1">P2</strain>
    </source>
</reference>
<sequence length="212" mass="23770">MSSLFSHAIFILNGNSISHNKFIGPHPIRLVSPSSVQQHVLHDHDLWYYPHFPLQINSDYIWTAMSHLIKAGLVDWDGANHLPHDAIDGIHLVAAIGERLLYHVKKLEKAMTDLHCEVSIIKEMTLAGDQGHQGLVDHFLPWMWQIEAENGALLQWIEVLENAVCTCGLSVDDWEMVESSEEVEVALEPLMQEDPLISHVGNTSTSPASFIS</sequence>